<feature type="transmembrane region" description="Helical" evidence="1">
    <location>
        <begin position="52"/>
        <end position="70"/>
    </location>
</feature>
<feature type="transmembrane region" description="Helical" evidence="1">
    <location>
        <begin position="27"/>
        <end position="45"/>
    </location>
</feature>
<proteinExistence type="predicted"/>
<keyword evidence="1" id="KW-0812">Transmembrane</keyword>
<sequence>MNIQEKYNIEETVNTFSLCPKKPSLAMSWWFLAGIIAGILILSFFDYRLDEAMRWAIYILMGYFVLHSLYDIQIGSKIRYTFDAKENAVFKSSPLQAKRKIMKLDEIVIFVHSEMGSWYYALGAQKRQFIKSYIISESFSSGKKSETKQEAYENFVLTKIDKLQASVIKKTETQNQ</sequence>
<evidence type="ECO:0000313" key="3">
    <source>
        <dbReference type="Proteomes" id="UP000247681"/>
    </source>
</evidence>
<gene>
    <name evidence="2" type="ORF">DMB68_10135</name>
</gene>
<evidence type="ECO:0000256" key="1">
    <source>
        <dbReference type="SAM" id="Phobius"/>
    </source>
</evidence>
<dbReference type="EMBL" id="QJHL01000002">
    <property type="protein sequence ID" value="PXY45061.1"/>
    <property type="molecule type" value="Genomic_DNA"/>
</dbReference>
<comment type="caution">
    <text evidence="2">The sequence shown here is derived from an EMBL/GenBank/DDBJ whole genome shotgun (WGS) entry which is preliminary data.</text>
</comment>
<dbReference type="RefSeq" id="WP_110346575.1">
    <property type="nucleotide sequence ID" value="NZ_QJHL01000002.1"/>
</dbReference>
<name>A0A2V4C1A1_9FLAO</name>
<accession>A0A2V4C1A1</accession>
<keyword evidence="1" id="KW-1133">Transmembrane helix</keyword>
<dbReference type="Proteomes" id="UP000247681">
    <property type="component" value="Unassembled WGS sequence"/>
</dbReference>
<organism evidence="2 3">
    <name type="scientific">Flavobacterium hydrophilum</name>
    <dbReference type="NCBI Taxonomy" id="2211445"/>
    <lineage>
        <taxon>Bacteria</taxon>
        <taxon>Pseudomonadati</taxon>
        <taxon>Bacteroidota</taxon>
        <taxon>Flavobacteriia</taxon>
        <taxon>Flavobacteriales</taxon>
        <taxon>Flavobacteriaceae</taxon>
        <taxon>Flavobacterium</taxon>
    </lineage>
</organism>
<dbReference type="OrthoDB" id="711075at2"/>
<reference evidence="2 3" key="1">
    <citation type="submission" date="2018-05" db="EMBL/GenBank/DDBJ databases">
        <title>Flavobacterium sp. strain IMCC34758, incomplete genome.</title>
        <authorList>
            <person name="Joung Y."/>
        </authorList>
    </citation>
    <scope>NUCLEOTIDE SEQUENCE [LARGE SCALE GENOMIC DNA]</scope>
    <source>
        <strain evidence="2 3">IMCC34758</strain>
    </source>
</reference>
<protein>
    <submittedName>
        <fullName evidence="2">Uncharacterized protein</fullName>
    </submittedName>
</protein>
<evidence type="ECO:0000313" key="2">
    <source>
        <dbReference type="EMBL" id="PXY45061.1"/>
    </source>
</evidence>
<keyword evidence="3" id="KW-1185">Reference proteome</keyword>
<dbReference type="AlphaFoldDB" id="A0A2V4C1A1"/>
<keyword evidence="1" id="KW-0472">Membrane</keyword>